<keyword evidence="1" id="KW-0560">Oxidoreductase</keyword>
<sequence>MIPVERIPHPGRGANFVDPENGPVWATSALGNANITLIGTDPEGHPDNAFKVVRILEGQGGGSLFIKTHPKSTNLWVDTPLNPASDKAQSVAVFDVNNLDAGYEVLPIAEWADLGPGPKRIVQPEYNMEGDEVWFSVWSGMEEESAIVIVDDKTRELKHVIKGDKIVTPTGKFNNYNTRNEVY</sequence>
<organism evidence="1 2">
    <name type="scientific">Pseudidiomarina piscicola</name>
    <dbReference type="NCBI Taxonomy" id="2614830"/>
    <lineage>
        <taxon>Bacteria</taxon>
        <taxon>Pseudomonadati</taxon>
        <taxon>Pseudomonadota</taxon>
        <taxon>Gammaproteobacteria</taxon>
        <taxon>Alteromonadales</taxon>
        <taxon>Idiomarinaceae</taxon>
        <taxon>Pseudidiomarina</taxon>
    </lineage>
</organism>
<keyword evidence="2" id="KW-1185">Reference proteome</keyword>
<dbReference type="AlphaFoldDB" id="A0A6S6WP48"/>
<evidence type="ECO:0000313" key="1">
    <source>
        <dbReference type="EMBL" id="CAB0151775.1"/>
    </source>
</evidence>
<proteinExistence type="predicted"/>
<dbReference type="GO" id="GO:0050421">
    <property type="term" value="F:nitrite reductase (NO-forming) activity"/>
    <property type="evidence" value="ECO:0007669"/>
    <property type="project" value="UniProtKB-EC"/>
</dbReference>
<name>A0A6S6WP48_9GAMM</name>
<dbReference type="SUPFAM" id="SSF51004">
    <property type="entry name" value="C-terminal (heme d1) domain of cytochrome cd1-nitrite reductase"/>
    <property type="match status" value="1"/>
</dbReference>
<gene>
    <name evidence="1" type="primary">nirS_2</name>
    <name evidence="1" type="ORF">PSI9734_02141</name>
</gene>
<dbReference type="InterPro" id="IPR003143">
    <property type="entry name" value="Cyt_cd1_C_sf"/>
</dbReference>
<evidence type="ECO:0000313" key="2">
    <source>
        <dbReference type="Proteomes" id="UP000481517"/>
    </source>
</evidence>
<dbReference type="RefSeq" id="WP_281351470.1">
    <property type="nucleotide sequence ID" value="NZ_CADCXY010000006.1"/>
</dbReference>
<dbReference type="EC" id="1.7.2.1" evidence="1"/>
<dbReference type="EMBL" id="CADCXY010000006">
    <property type="protein sequence ID" value="CAB0151775.1"/>
    <property type="molecule type" value="Genomic_DNA"/>
</dbReference>
<dbReference type="Proteomes" id="UP000481517">
    <property type="component" value="Unassembled WGS sequence"/>
</dbReference>
<accession>A0A6S6WP48</accession>
<reference evidence="1 2" key="1">
    <citation type="submission" date="2020-02" db="EMBL/GenBank/DDBJ databases">
        <authorList>
            <person name="Rodrigo-Torres L."/>
            <person name="Arahal R. D."/>
            <person name="Lucena T."/>
        </authorList>
    </citation>
    <scope>NUCLEOTIDE SEQUENCE [LARGE SCALE GENOMIC DNA]</scope>
    <source>
        <strain evidence="1 2">CECT 9734</strain>
    </source>
</reference>
<dbReference type="InterPro" id="IPR011048">
    <property type="entry name" value="Haem_d1_sf"/>
</dbReference>
<dbReference type="Gene3D" id="2.140.10.20">
    <property type="entry name" value="C-terminal (heme d1) domain of cytochrome cd1-nitrite reductase"/>
    <property type="match status" value="1"/>
</dbReference>
<protein>
    <submittedName>
        <fullName evidence="1">Nitrite reductase</fullName>
        <ecNumber evidence="1">1.7.2.1</ecNumber>
    </submittedName>
</protein>
<dbReference type="Pfam" id="PF02239">
    <property type="entry name" value="Cytochrom_D1"/>
    <property type="match status" value="1"/>
</dbReference>